<evidence type="ECO:0008006" key="12">
    <source>
        <dbReference type="Google" id="ProtNLM"/>
    </source>
</evidence>
<evidence type="ECO:0000256" key="2">
    <source>
        <dbReference type="ARBA" id="ARBA00022606"/>
    </source>
</evidence>
<gene>
    <name evidence="10" type="ORF">CALMAC_LOCUS7872</name>
</gene>
<protein>
    <recommendedName>
        <fullName evidence="12">Odorant receptor</fullName>
    </recommendedName>
</protein>
<evidence type="ECO:0000256" key="7">
    <source>
        <dbReference type="ARBA" id="ARBA00023170"/>
    </source>
</evidence>
<evidence type="ECO:0000313" key="10">
    <source>
        <dbReference type="EMBL" id="VEN45411.1"/>
    </source>
</evidence>
<dbReference type="Proteomes" id="UP000410492">
    <property type="component" value="Unassembled WGS sequence"/>
</dbReference>
<evidence type="ECO:0000256" key="3">
    <source>
        <dbReference type="ARBA" id="ARBA00022692"/>
    </source>
</evidence>
<keyword evidence="11" id="KW-1185">Reference proteome</keyword>
<name>A0A653CBU1_CALMS</name>
<evidence type="ECO:0000313" key="11">
    <source>
        <dbReference type="Proteomes" id="UP000410492"/>
    </source>
</evidence>
<dbReference type="Pfam" id="PF02949">
    <property type="entry name" value="7tm_6"/>
    <property type="match status" value="1"/>
</dbReference>
<dbReference type="GO" id="GO:0005549">
    <property type="term" value="F:odorant binding"/>
    <property type="evidence" value="ECO:0007669"/>
    <property type="project" value="InterPro"/>
</dbReference>
<evidence type="ECO:0000256" key="6">
    <source>
        <dbReference type="ARBA" id="ARBA00023136"/>
    </source>
</evidence>
<dbReference type="InterPro" id="IPR004117">
    <property type="entry name" value="7tm6_olfct_rcpt"/>
</dbReference>
<dbReference type="GO" id="GO:0004984">
    <property type="term" value="F:olfactory receptor activity"/>
    <property type="evidence" value="ECO:0007669"/>
    <property type="project" value="InterPro"/>
</dbReference>
<evidence type="ECO:0000256" key="5">
    <source>
        <dbReference type="ARBA" id="ARBA00022989"/>
    </source>
</evidence>
<keyword evidence="4" id="KW-0552">Olfaction</keyword>
<comment type="subcellular location">
    <subcellularLocation>
        <location evidence="1">Membrane</location>
        <topology evidence="1">Multi-pass membrane protein</topology>
    </subcellularLocation>
</comment>
<dbReference type="AlphaFoldDB" id="A0A653CBU1"/>
<reference evidence="10 11" key="1">
    <citation type="submission" date="2019-01" db="EMBL/GenBank/DDBJ databases">
        <authorList>
            <person name="Sayadi A."/>
        </authorList>
    </citation>
    <scope>NUCLEOTIDE SEQUENCE [LARGE SCALE GENOMIC DNA]</scope>
</reference>
<keyword evidence="6 9" id="KW-0472">Membrane</keyword>
<keyword evidence="2" id="KW-0716">Sensory transduction</keyword>
<keyword evidence="3 9" id="KW-0812">Transmembrane</keyword>
<dbReference type="OrthoDB" id="7540137at2759"/>
<evidence type="ECO:0000256" key="1">
    <source>
        <dbReference type="ARBA" id="ARBA00004141"/>
    </source>
</evidence>
<organism evidence="10 11">
    <name type="scientific">Callosobruchus maculatus</name>
    <name type="common">Southern cowpea weevil</name>
    <name type="synonym">Pulse bruchid</name>
    <dbReference type="NCBI Taxonomy" id="64391"/>
    <lineage>
        <taxon>Eukaryota</taxon>
        <taxon>Metazoa</taxon>
        <taxon>Ecdysozoa</taxon>
        <taxon>Arthropoda</taxon>
        <taxon>Hexapoda</taxon>
        <taxon>Insecta</taxon>
        <taxon>Pterygota</taxon>
        <taxon>Neoptera</taxon>
        <taxon>Endopterygota</taxon>
        <taxon>Coleoptera</taxon>
        <taxon>Polyphaga</taxon>
        <taxon>Cucujiformia</taxon>
        <taxon>Chrysomeloidea</taxon>
        <taxon>Chrysomelidae</taxon>
        <taxon>Bruchinae</taxon>
        <taxon>Bruchini</taxon>
        <taxon>Callosobruchus</taxon>
    </lineage>
</organism>
<sequence length="103" mass="12083">MGYISEFQRTFSGIMLVYSINLILSMCVCMYVIICGYFKPVVQVDAMLHLLAGLNQLYMCYSYPAQELTYEASKVRNSAYFSEWNENMEYSRFIMMIMTRGQK</sequence>
<feature type="transmembrane region" description="Helical" evidence="9">
    <location>
        <begin position="15"/>
        <end position="38"/>
    </location>
</feature>
<keyword evidence="5 9" id="KW-1133">Transmembrane helix</keyword>
<evidence type="ECO:0000256" key="8">
    <source>
        <dbReference type="ARBA" id="ARBA00023224"/>
    </source>
</evidence>
<feature type="non-terminal residue" evidence="10">
    <location>
        <position position="103"/>
    </location>
</feature>
<evidence type="ECO:0000256" key="9">
    <source>
        <dbReference type="SAM" id="Phobius"/>
    </source>
</evidence>
<dbReference type="GO" id="GO:0007165">
    <property type="term" value="P:signal transduction"/>
    <property type="evidence" value="ECO:0007669"/>
    <property type="project" value="UniProtKB-KW"/>
</dbReference>
<accession>A0A653CBU1</accession>
<proteinExistence type="predicted"/>
<dbReference type="GO" id="GO:0016020">
    <property type="term" value="C:membrane"/>
    <property type="evidence" value="ECO:0007669"/>
    <property type="project" value="UniProtKB-SubCell"/>
</dbReference>
<dbReference type="EMBL" id="CAACVG010007434">
    <property type="protein sequence ID" value="VEN45411.1"/>
    <property type="molecule type" value="Genomic_DNA"/>
</dbReference>
<keyword evidence="8" id="KW-0807">Transducer</keyword>
<keyword evidence="7" id="KW-0675">Receptor</keyword>
<evidence type="ECO:0000256" key="4">
    <source>
        <dbReference type="ARBA" id="ARBA00022725"/>
    </source>
</evidence>